<proteinExistence type="predicted"/>
<dbReference type="Proteomes" id="UP001183390">
    <property type="component" value="Unassembled WGS sequence"/>
</dbReference>
<evidence type="ECO:0008006" key="3">
    <source>
        <dbReference type="Google" id="ProtNLM"/>
    </source>
</evidence>
<dbReference type="Pfam" id="PF21863">
    <property type="entry name" value="HTH_67"/>
    <property type="match status" value="1"/>
</dbReference>
<sequence length="147" mass="15576">MIPFGTRLIGRTEKALSALLTAVLADSGLSEPQWVALRVAEHFEGPGDLSAHIRDQTHFPDPDSLLADLTARGLVSDGRITDTGRVFLGRTGERVAELTEPIWERLSADDTAAAERVLNTVLEGTRAVLAALPTAHARPEAGLSSGG</sequence>
<organism evidence="1 2">
    <name type="scientific">Nocardiopsis lambiniae</name>
    <dbReference type="NCBI Taxonomy" id="3075539"/>
    <lineage>
        <taxon>Bacteria</taxon>
        <taxon>Bacillati</taxon>
        <taxon>Actinomycetota</taxon>
        <taxon>Actinomycetes</taxon>
        <taxon>Streptosporangiales</taxon>
        <taxon>Nocardiopsidaceae</taxon>
        <taxon>Nocardiopsis</taxon>
    </lineage>
</organism>
<protein>
    <recommendedName>
        <fullName evidence="3">MarR family transcriptional regulator</fullName>
    </recommendedName>
</protein>
<dbReference type="InterPro" id="IPR036390">
    <property type="entry name" value="WH_DNA-bd_sf"/>
</dbReference>
<dbReference type="RefSeq" id="WP_311513091.1">
    <property type="nucleotide sequence ID" value="NZ_JAVREP010000013.1"/>
</dbReference>
<gene>
    <name evidence="1" type="ORF">RM479_19190</name>
</gene>
<evidence type="ECO:0000313" key="2">
    <source>
        <dbReference type="Proteomes" id="UP001183390"/>
    </source>
</evidence>
<dbReference type="InterPro" id="IPR036388">
    <property type="entry name" value="WH-like_DNA-bd_sf"/>
</dbReference>
<keyword evidence="2" id="KW-1185">Reference proteome</keyword>
<dbReference type="EMBL" id="JAVREP010000013">
    <property type="protein sequence ID" value="MDT0330545.1"/>
    <property type="molecule type" value="Genomic_DNA"/>
</dbReference>
<dbReference type="SUPFAM" id="SSF46785">
    <property type="entry name" value="Winged helix' DNA-binding domain"/>
    <property type="match status" value="1"/>
</dbReference>
<name>A0ABU2MEK9_9ACTN</name>
<accession>A0ABU2MEK9</accession>
<dbReference type="Gene3D" id="1.10.10.10">
    <property type="entry name" value="Winged helix-like DNA-binding domain superfamily/Winged helix DNA-binding domain"/>
    <property type="match status" value="1"/>
</dbReference>
<dbReference type="InterPro" id="IPR054058">
    <property type="entry name" value="HTH_67"/>
</dbReference>
<evidence type="ECO:0000313" key="1">
    <source>
        <dbReference type="EMBL" id="MDT0330545.1"/>
    </source>
</evidence>
<comment type="caution">
    <text evidence="1">The sequence shown here is derived from an EMBL/GenBank/DDBJ whole genome shotgun (WGS) entry which is preliminary data.</text>
</comment>
<reference evidence="2" key="1">
    <citation type="submission" date="2023-07" db="EMBL/GenBank/DDBJ databases">
        <title>30 novel species of actinomycetes from the DSMZ collection.</title>
        <authorList>
            <person name="Nouioui I."/>
        </authorList>
    </citation>
    <scope>NUCLEOTIDE SEQUENCE [LARGE SCALE GENOMIC DNA]</scope>
    <source>
        <strain evidence="2">DSM 44743</strain>
    </source>
</reference>